<dbReference type="EMBL" id="JAQOWY010000628">
    <property type="protein sequence ID" value="KAK1839789.1"/>
    <property type="molecule type" value="Genomic_DNA"/>
</dbReference>
<feature type="region of interest" description="Disordered" evidence="1">
    <location>
        <begin position="1"/>
        <end position="70"/>
    </location>
</feature>
<accession>A0AAD9E6R4</accession>
<organism evidence="2 3">
    <name type="scientific">Colletotrichum chrysophilum</name>
    <dbReference type="NCBI Taxonomy" id="1836956"/>
    <lineage>
        <taxon>Eukaryota</taxon>
        <taxon>Fungi</taxon>
        <taxon>Dikarya</taxon>
        <taxon>Ascomycota</taxon>
        <taxon>Pezizomycotina</taxon>
        <taxon>Sordariomycetes</taxon>
        <taxon>Hypocreomycetidae</taxon>
        <taxon>Glomerellales</taxon>
        <taxon>Glomerellaceae</taxon>
        <taxon>Colletotrichum</taxon>
        <taxon>Colletotrichum gloeosporioides species complex</taxon>
    </lineage>
</organism>
<comment type="caution">
    <text evidence="2">The sequence shown here is derived from an EMBL/GenBank/DDBJ whole genome shotgun (WGS) entry which is preliminary data.</text>
</comment>
<evidence type="ECO:0000313" key="2">
    <source>
        <dbReference type="EMBL" id="KAK1839789.1"/>
    </source>
</evidence>
<gene>
    <name evidence="2" type="ORF">CCHR01_17586</name>
</gene>
<keyword evidence="3" id="KW-1185">Reference proteome</keyword>
<feature type="compositionally biased region" description="Basic and acidic residues" evidence="1">
    <location>
        <begin position="60"/>
        <end position="70"/>
    </location>
</feature>
<proteinExistence type="predicted"/>
<protein>
    <submittedName>
        <fullName evidence="2">Uncharacterized protein</fullName>
    </submittedName>
</protein>
<feature type="compositionally biased region" description="Polar residues" evidence="1">
    <location>
        <begin position="34"/>
        <end position="51"/>
    </location>
</feature>
<evidence type="ECO:0000313" key="3">
    <source>
        <dbReference type="Proteomes" id="UP001243330"/>
    </source>
</evidence>
<feature type="compositionally biased region" description="Basic and acidic residues" evidence="1">
    <location>
        <begin position="7"/>
        <end position="19"/>
    </location>
</feature>
<dbReference type="AlphaFoldDB" id="A0AAD9E6R4"/>
<reference evidence="2" key="1">
    <citation type="submission" date="2023-01" db="EMBL/GenBank/DDBJ databases">
        <title>Colletotrichum chrysophilum M932 genome sequence.</title>
        <authorList>
            <person name="Baroncelli R."/>
        </authorList>
    </citation>
    <scope>NUCLEOTIDE SEQUENCE</scope>
    <source>
        <strain evidence="2">M932</strain>
    </source>
</reference>
<sequence>MNTVRYHCLERDVSTDAERPTILSNPKRPDMGSTPESGRQSGKSSTWTQAPVNHFVSSPRDSRTSLVWER</sequence>
<dbReference type="Proteomes" id="UP001243330">
    <property type="component" value="Unassembled WGS sequence"/>
</dbReference>
<name>A0AAD9E6R4_9PEZI</name>
<evidence type="ECO:0000256" key="1">
    <source>
        <dbReference type="SAM" id="MobiDB-lite"/>
    </source>
</evidence>